<dbReference type="PANTHER" id="PTHR38052:SF1">
    <property type="entry name" value="ABM DOMAIN-CONTAINING PROTEIN"/>
    <property type="match status" value="1"/>
</dbReference>
<organism evidence="2 3">
    <name type="scientific">Cryptococcus amylolentus CBS 6039</name>
    <dbReference type="NCBI Taxonomy" id="1295533"/>
    <lineage>
        <taxon>Eukaryota</taxon>
        <taxon>Fungi</taxon>
        <taxon>Dikarya</taxon>
        <taxon>Basidiomycota</taxon>
        <taxon>Agaricomycotina</taxon>
        <taxon>Tremellomycetes</taxon>
        <taxon>Tremellales</taxon>
        <taxon>Cryptococcaceae</taxon>
        <taxon>Cryptococcus</taxon>
    </lineage>
</organism>
<dbReference type="InterPro" id="IPR011008">
    <property type="entry name" value="Dimeric_a/b-barrel"/>
</dbReference>
<dbReference type="GeneID" id="30156145"/>
<dbReference type="OrthoDB" id="194076at2759"/>
<proteinExistence type="predicted"/>
<gene>
    <name evidence="2" type="ORF">L202_04836</name>
</gene>
<dbReference type="STRING" id="1295533.A0A1E3HMX7"/>
<comment type="caution">
    <text evidence="2">The sequence shown here is derived from an EMBL/GenBank/DDBJ whole genome shotgun (WGS) entry which is preliminary data.</text>
</comment>
<feature type="domain" description="ABM" evidence="1">
    <location>
        <begin position="3"/>
        <end position="95"/>
    </location>
</feature>
<dbReference type="Pfam" id="PF03992">
    <property type="entry name" value="ABM"/>
    <property type="match status" value="1"/>
</dbReference>
<dbReference type="EMBL" id="AWGJ01000007">
    <property type="protein sequence ID" value="ODN77688.1"/>
    <property type="molecule type" value="Genomic_DNA"/>
</dbReference>
<evidence type="ECO:0000313" key="2">
    <source>
        <dbReference type="EMBL" id="ODN77688.1"/>
    </source>
</evidence>
<reference evidence="2 3" key="1">
    <citation type="submission" date="2016-06" db="EMBL/GenBank/DDBJ databases">
        <title>Evolution of pathogenesis and genome organization in the Tremellales.</title>
        <authorList>
            <person name="Cuomo C."/>
            <person name="Litvintseva A."/>
            <person name="Heitman J."/>
            <person name="Chen Y."/>
            <person name="Sun S."/>
            <person name="Springer D."/>
            <person name="Dromer F."/>
            <person name="Young S."/>
            <person name="Zeng Q."/>
            <person name="Chapman S."/>
            <person name="Gujja S."/>
            <person name="Saif S."/>
            <person name="Birren B."/>
        </authorList>
    </citation>
    <scope>NUCLEOTIDE SEQUENCE [LARGE SCALE GENOMIC DNA]</scope>
    <source>
        <strain evidence="2 3">CBS 6039</strain>
    </source>
</reference>
<dbReference type="PROSITE" id="PS51725">
    <property type="entry name" value="ABM"/>
    <property type="match status" value="1"/>
</dbReference>
<accession>A0A1E3HMX7</accession>
<dbReference type="PANTHER" id="PTHR38052">
    <property type="entry name" value="EXPRESSED PROTEIN"/>
    <property type="match status" value="1"/>
</dbReference>
<name>A0A1E3HMX7_9TREE</name>
<dbReference type="InterPro" id="IPR007138">
    <property type="entry name" value="ABM_dom"/>
</dbReference>
<evidence type="ECO:0000313" key="3">
    <source>
        <dbReference type="Proteomes" id="UP000094065"/>
    </source>
</evidence>
<protein>
    <recommendedName>
        <fullName evidence="1">ABM domain-containing protein</fullName>
    </recommendedName>
</protein>
<dbReference type="RefSeq" id="XP_018992924.1">
    <property type="nucleotide sequence ID" value="XM_019138981.1"/>
</dbReference>
<evidence type="ECO:0000259" key="1">
    <source>
        <dbReference type="PROSITE" id="PS51725"/>
    </source>
</evidence>
<keyword evidence="3" id="KW-1185">Reference proteome</keyword>
<dbReference type="SUPFAM" id="SSF54909">
    <property type="entry name" value="Dimeric alpha+beta barrel"/>
    <property type="match status" value="1"/>
</dbReference>
<dbReference type="Proteomes" id="UP000094065">
    <property type="component" value="Unassembled WGS sequence"/>
</dbReference>
<sequence length="95" mass="11082">MVHTIIAHFHARPESAQEIKDILKEGAALYVKDKGTINWYVMHDHEDSTKFYAVERYESRAAVDVHINNPFFKHFCDFVGPRLVTPMTITQTEEF</sequence>
<dbReference type="Gene3D" id="3.30.70.100">
    <property type="match status" value="1"/>
</dbReference>
<dbReference type="AlphaFoldDB" id="A0A1E3HMX7"/>